<dbReference type="HOGENOM" id="CLU_001265_30_5_1"/>
<dbReference type="NCBIfam" id="TIGR00879">
    <property type="entry name" value="SP"/>
    <property type="match status" value="1"/>
</dbReference>
<comment type="catalytic activity">
    <reaction evidence="8">
        <text>D-galactose(in) = D-galactose(out)</text>
        <dbReference type="Rhea" id="RHEA:34915"/>
        <dbReference type="ChEBI" id="CHEBI:4139"/>
    </reaction>
    <physiologicalReaction direction="right-to-left" evidence="8">
        <dbReference type="Rhea" id="RHEA:34917"/>
    </physiologicalReaction>
</comment>
<dbReference type="EMBL" id="CM000624">
    <property type="protein sequence ID" value="EEC44307.1"/>
    <property type="molecule type" value="Genomic_DNA"/>
</dbReference>
<comment type="subunit">
    <text evidence="3">Homodimer.</text>
</comment>
<comment type="catalytic activity">
    <reaction evidence="9">
        <text>D-glucose(out) = D-glucose(in)</text>
        <dbReference type="Rhea" id="RHEA:60376"/>
        <dbReference type="ChEBI" id="CHEBI:4167"/>
    </reaction>
    <physiologicalReaction direction="left-to-right" evidence="9">
        <dbReference type="Rhea" id="RHEA:60377"/>
    </physiologicalReaction>
</comment>
<dbReference type="PANTHER" id="PTHR48020:SF49">
    <property type="entry name" value="SUGAR TRANSPORTER"/>
    <property type="match status" value="1"/>
</dbReference>
<dbReference type="SUPFAM" id="SSF103473">
    <property type="entry name" value="MFS general substrate transporter"/>
    <property type="match status" value="1"/>
</dbReference>
<keyword evidence="7 16" id="KW-0472">Membrane</keyword>
<evidence type="ECO:0000256" key="1">
    <source>
        <dbReference type="ARBA" id="ARBA00004141"/>
    </source>
</evidence>
<keyword evidence="5 16" id="KW-0812">Transmembrane</keyword>
<feature type="transmembrane region" description="Helical" evidence="16">
    <location>
        <begin position="349"/>
        <end position="374"/>
    </location>
</feature>
<dbReference type="PANTHER" id="PTHR48020">
    <property type="entry name" value="PROTON MYO-INOSITOL COTRANSPORTER"/>
    <property type="match status" value="1"/>
</dbReference>
<dbReference type="PRINTS" id="PR00171">
    <property type="entry name" value="SUGRTRNSPORT"/>
</dbReference>
<comment type="catalytic activity">
    <reaction evidence="10">
        <text>D-xylose(out) = D-xylose(in)</text>
        <dbReference type="Rhea" id="RHEA:78427"/>
        <dbReference type="ChEBI" id="CHEBI:53455"/>
    </reaction>
    <physiologicalReaction direction="left-to-right" evidence="10">
        <dbReference type="Rhea" id="RHEA:78428"/>
    </physiologicalReaction>
</comment>
<dbReference type="InterPro" id="IPR050814">
    <property type="entry name" value="Myo-inositol_Transporter"/>
</dbReference>
<name>B7GAS7_PHATC</name>
<dbReference type="GeneID" id="7195836"/>
<evidence type="ECO:0000256" key="9">
    <source>
        <dbReference type="ARBA" id="ARBA00044648"/>
    </source>
</evidence>
<evidence type="ECO:0000256" key="8">
    <source>
        <dbReference type="ARBA" id="ARBA00044637"/>
    </source>
</evidence>
<feature type="transmembrane region" description="Helical" evidence="16">
    <location>
        <begin position="134"/>
        <end position="159"/>
    </location>
</feature>
<dbReference type="AlphaFoldDB" id="B7GAS7"/>
<protein>
    <recommendedName>
        <fullName evidence="14">Hexose transporter 1</fullName>
    </recommendedName>
</protein>
<evidence type="ECO:0000256" key="13">
    <source>
        <dbReference type="ARBA" id="ARBA00044710"/>
    </source>
</evidence>
<dbReference type="PaxDb" id="2850-Phatr23260"/>
<keyword evidence="19" id="KW-1185">Reference proteome</keyword>
<keyword evidence="4 15" id="KW-0813">Transport</keyword>
<feature type="transmembrane region" description="Helical" evidence="16">
    <location>
        <begin position="320"/>
        <end position="343"/>
    </location>
</feature>
<reference evidence="19" key="2">
    <citation type="submission" date="2008-08" db="EMBL/GenBank/DDBJ databases">
        <authorList>
            <consortium name="Diatom Consortium"/>
            <person name="Grigoriev I."/>
            <person name="Grimwood J."/>
            <person name="Kuo A."/>
            <person name="Otillar R.P."/>
            <person name="Salamov A."/>
            <person name="Detter J.C."/>
            <person name="Lindquist E."/>
            <person name="Shapiro H."/>
            <person name="Lucas S."/>
            <person name="Glavina del Rio T."/>
            <person name="Pitluck S."/>
            <person name="Rokhsar D."/>
            <person name="Bowler C."/>
        </authorList>
    </citation>
    <scope>GENOME REANNOTATION</scope>
    <source>
        <strain evidence="19">CCAP 1055/1</strain>
    </source>
</reference>
<dbReference type="InterPro" id="IPR036259">
    <property type="entry name" value="MFS_trans_sf"/>
</dbReference>
<evidence type="ECO:0000256" key="11">
    <source>
        <dbReference type="ARBA" id="ARBA00044662"/>
    </source>
</evidence>
<comment type="catalytic activity">
    <reaction evidence="11">
        <text>D-mannose(out) = D-mannose(in)</text>
        <dbReference type="Rhea" id="RHEA:78391"/>
        <dbReference type="ChEBI" id="CHEBI:4208"/>
    </reaction>
    <physiologicalReaction direction="left-to-right" evidence="11">
        <dbReference type="Rhea" id="RHEA:78392"/>
    </physiologicalReaction>
</comment>
<evidence type="ECO:0000256" key="15">
    <source>
        <dbReference type="RuleBase" id="RU003346"/>
    </source>
</evidence>
<feature type="transmembrane region" description="Helical" evidence="16">
    <location>
        <begin position="293"/>
        <end position="313"/>
    </location>
</feature>
<proteinExistence type="inferred from homology"/>
<dbReference type="InParanoid" id="B7GAS7"/>
<evidence type="ECO:0000256" key="3">
    <source>
        <dbReference type="ARBA" id="ARBA00011738"/>
    </source>
</evidence>
<evidence type="ECO:0000256" key="5">
    <source>
        <dbReference type="ARBA" id="ARBA00022692"/>
    </source>
</evidence>
<evidence type="ECO:0000256" key="12">
    <source>
        <dbReference type="ARBA" id="ARBA00044668"/>
    </source>
</evidence>
<feature type="transmembrane region" description="Helical" evidence="16">
    <location>
        <begin position="101"/>
        <end position="122"/>
    </location>
</feature>
<dbReference type="GO" id="GO:0022857">
    <property type="term" value="F:transmembrane transporter activity"/>
    <property type="evidence" value="ECO:0007669"/>
    <property type="project" value="InterPro"/>
</dbReference>
<evidence type="ECO:0000256" key="10">
    <source>
        <dbReference type="ARBA" id="ARBA00044656"/>
    </source>
</evidence>
<comment type="subcellular location">
    <subcellularLocation>
        <location evidence="1">Membrane</location>
        <topology evidence="1">Multi-pass membrane protein</topology>
    </subcellularLocation>
</comment>
<evidence type="ECO:0000256" key="6">
    <source>
        <dbReference type="ARBA" id="ARBA00022989"/>
    </source>
</evidence>
<feature type="transmembrane region" description="Helical" evidence="16">
    <location>
        <begin position="76"/>
        <end position="95"/>
    </location>
</feature>
<feature type="transmembrane region" description="Helical" evidence="16">
    <location>
        <begin position="412"/>
        <end position="436"/>
    </location>
</feature>
<dbReference type="PROSITE" id="PS00217">
    <property type="entry name" value="SUGAR_TRANSPORT_2"/>
    <property type="match status" value="1"/>
</dbReference>
<sequence length="492" mass="53923">MEISRSTYIYCLCACLNSCNLGYDIGIGTQAGRLIQDDLGLTRVQRELFVGSIDFWAMFGALSAQYVSDTYGRRKTFLVAATGFIFGVVITGIAQTYSVLMLGRMLVGLGVGVGLAIDPLYIAEISPAKHRGELVTWSEIALNVGIVLGFSMSIILAPIADGTEWRWMFFAGTIMPIVMIALVLKVMPESPRWLVSKGRETEAFEILQTIYPKGYDVDLVVHDMKEAYVRDRAVEHAAGWQIIWNPTPAFRRILLVGIGVAVAQQAVGIDSIQYYLLDVLEKSGINSEQKQNLLLIFLGMVKLLFIVVGGKLFDIKGRRPLLFISLIGMAIALLMISITFFIASSTSSGFIIFGLGMYLAAFSVGMGPGAWLVPAEVFPTSIRAKAMSLSAFLNRATATLMASTFLSTANAIGWGGFFLLLSIISLLVLGFLWIYLPETKGRSLEDMSTYFAEITGDNSILEAEVRISEARDPAVELSILKKSQRTTDREVI</sequence>
<accession>B7GAS7</accession>
<gene>
    <name evidence="18" type="ORF">PHATRDRAFT_23260</name>
</gene>
<evidence type="ECO:0000313" key="19">
    <source>
        <dbReference type="Proteomes" id="UP000000759"/>
    </source>
</evidence>
<comment type="catalytic activity">
    <reaction evidence="12">
        <text>D-glucosamine(out) = D-glucosamine(in)</text>
        <dbReference type="Rhea" id="RHEA:78423"/>
        <dbReference type="ChEBI" id="CHEBI:58723"/>
    </reaction>
    <physiologicalReaction direction="left-to-right" evidence="12">
        <dbReference type="Rhea" id="RHEA:78424"/>
    </physiologicalReaction>
</comment>
<reference evidence="18 19" key="1">
    <citation type="journal article" date="2008" name="Nature">
        <title>The Phaeodactylum genome reveals the evolutionary history of diatom genomes.</title>
        <authorList>
            <person name="Bowler C."/>
            <person name="Allen A.E."/>
            <person name="Badger J.H."/>
            <person name="Grimwood J."/>
            <person name="Jabbari K."/>
            <person name="Kuo A."/>
            <person name="Maheswari U."/>
            <person name="Martens C."/>
            <person name="Maumus F."/>
            <person name="Otillar R.P."/>
            <person name="Rayko E."/>
            <person name="Salamov A."/>
            <person name="Vandepoele K."/>
            <person name="Beszteri B."/>
            <person name="Gruber A."/>
            <person name="Heijde M."/>
            <person name="Katinka M."/>
            <person name="Mock T."/>
            <person name="Valentin K."/>
            <person name="Verret F."/>
            <person name="Berges J.A."/>
            <person name="Brownlee C."/>
            <person name="Cadoret J.P."/>
            <person name="Chiovitti A."/>
            <person name="Choi C.J."/>
            <person name="Coesel S."/>
            <person name="De Martino A."/>
            <person name="Detter J.C."/>
            <person name="Durkin C."/>
            <person name="Falciatore A."/>
            <person name="Fournet J."/>
            <person name="Haruta M."/>
            <person name="Huysman M.J."/>
            <person name="Jenkins B.D."/>
            <person name="Jiroutova K."/>
            <person name="Jorgensen R.E."/>
            <person name="Joubert Y."/>
            <person name="Kaplan A."/>
            <person name="Kroger N."/>
            <person name="Kroth P.G."/>
            <person name="La Roche J."/>
            <person name="Lindquist E."/>
            <person name="Lommer M."/>
            <person name="Martin-Jezequel V."/>
            <person name="Lopez P.J."/>
            <person name="Lucas S."/>
            <person name="Mangogna M."/>
            <person name="McGinnis K."/>
            <person name="Medlin L.K."/>
            <person name="Montsant A."/>
            <person name="Oudot-Le Secq M.P."/>
            <person name="Napoli C."/>
            <person name="Obornik M."/>
            <person name="Parker M.S."/>
            <person name="Petit J.L."/>
            <person name="Porcel B.M."/>
            <person name="Poulsen N."/>
            <person name="Robison M."/>
            <person name="Rychlewski L."/>
            <person name="Rynearson T.A."/>
            <person name="Schmutz J."/>
            <person name="Shapiro H."/>
            <person name="Siaut M."/>
            <person name="Stanley M."/>
            <person name="Sussman M.R."/>
            <person name="Taylor A.R."/>
            <person name="Vardi A."/>
            <person name="von Dassow P."/>
            <person name="Vyverman W."/>
            <person name="Willis A."/>
            <person name="Wyrwicz L.S."/>
            <person name="Rokhsar D.S."/>
            <person name="Weissenbach J."/>
            <person name="Armbrust E.V."/>
            <person name="Green B.R."/>
            <person name="Van de Peer Y."/>
            <person name="Grigoriev I.V."/>
        </authorList>
    </citation>
    <scope>NUCLEOTIDE SEQUENCE [LARGE SCALE GENOMIC DNA]</scope>
    <source>
        <strain evidence="18 19">CCAP 1055/1</strain>
    </source>
</reference>
<dbReference type="OMA" id="QLMGWLT"/>
<dbReference type="KEGG" id="pti:PHATRDRAFT_23260"/>
<organism evidence="18 19">
    <name type="scientific">Phaeodactylum tricornutum (strain CCAP 1055/1)</name>
    <dbReference type="NCBI Taxonomy" id="556484"/>
    <lineage>
        <taxon>Eukaryota</taxon>
        <taxon>Sar</taxon>
        <taxon>Stramenopiles</taxon>
        <taxon>Ochrophyta</taxon>
        <taxon>Bacillariophyta</taxon>
        <taxon>Bacillariophyceae</taxon>
        <taxon>Bacillariophycidae</taxon>
        <taxon>Naviculales</taxon>
        <taxon>Phaeodactylaceae</taxon>
        <taxon>Phaeodactylum</taxon>
    </lineage>
</organism>
<dbReference type="OrthoDB" id="6339427at2759"/>
<feature type="transmembrane region" description="Helical" evidence="16">
    <location>
        <begin position="165"/>
        <end position="184"/>
    </location>
</feature>
<dbReference type="InterPro" id="IPR003663">
    <property type="entry name" value="Sugar/inositol_transpt"/>
</dbReference>
<dbReference type="PROSITE" id="PS50850">
    <property type="entry name" value="MFS"/>
    <property type="match status" value="1"/>
</dbReference>
<dbReference type="Proteomes" id="UP000000759">
    <property type="component" value="Chromosome 22"/>
</dbReference>
<evidence type="ECO:0000256" key="2">
    <source>
        <dbReference type="ARBA" id="ARBA00010992"/>
    </source>
</evidence>
<dbReference type="InterPro" id="IPR005829">
    <property type="entry name" value="Sugar_transporter_CS"/>
</dbReference>
<dbReference type="RefSeq" id="XP_002184129.1">
    <property type="nucleotide sequence ID" value="XM_002184093.1"/>
</dbReference>
<dbReference type="Pfam" id="PF00083">
    <property type="entry name" value="Sugar_tr"/>
    <property type="match status" value="1"/>
</dbReference>
<evidence type="ECO:0000313" key="18">
    <source>
        <dbReference type="EMBL" id="EEC44307.1"/>
    </source>
</evidence>
<comment type="similarity">
    <text evidence="2 15">Belongs to the major facilitator superfamily. Sugar transporter (TC 2.A.1.1) family.</text>
</comment>
<feature type="domain" description="Major facilitator superfamily (MFS) profile" evidence="17">
    <location>
        <begin position="10"/>
        <end position="440"/>
    </location>
</feature>
<dbReference type="eggNOG" id="KOG0254">
    <property type="taxonomic scope" value="Eukaryota"/>
</dbReference>
<evidence type="ECO:0000256" key="7">
    <source>
        <dbReference type="ARBA" id="ARBA00023136"/>
    </source>
</evidence>
<evidence type="ECO:0000256" key="16">
    <source>
        <dbReference type="SAM" id="Phobius"/>
    </source>
</evidence>
<dbReference type="InterPro" id="IPR005828">
    <property type="entry name" value="MFS_sugar_transport-like"/>
</dbReference>
<dbReference type="InterPro" id="IPR020846">
    <property type="entry name" value="MFS_dom"/>
</dbReference>
<evidence type="ECO:0000259" key="17">
    <source>
        <dbReference type="PROSITE" id="PS50850"/>
    </source>
</evidence>
<dbReference type="Gene3D" id="1.20.1250.20">
    <property type="entry name" value="MFS general substrate transporter like domains"/>
    <property type="match status" value="1"/>
</dbReference>
<keyword evidence="6 16" id="KW-1133">Transmembrane helix</keyword>
<evidence type="ECO:0000256" key="4">
    <source>
        <dbReference type="ARBA" id="ARBA00022448"/>
    </source>
</evidence>
<evidence type="ECO:0000256" key="14">
    <source>
        <dbReference type="ARBA" id="ARBA00044780"/>
    </source>
</evidence>
<comment type="catalytic activity">
    <reaction evidence="13">
        <text>D-fructose(out) = D-fructose(in)</text>
        <dbReference type="Rhea" id="RHEA:60372"/>
        <dbReference type="ChEBI" id="CHEBI:37721"/>
    </reaction>
    <physiologicalReaction direction="left-to-right" evidence="13">
        <dbReference type="Rhea" id="RHEA:60373"/>
    </physiologicalReaction>
</comment>
<dbReference type="GO" id="GO:0016020">
    <property type="term" value="C:membrane"/>
    <property type="evidence" value="ECO:0007669"/>
    <property type="project" value="UniProtKB-SubCell"/>
</dbReference>